<evidence type="ECO:0000256" key="2">
    <source>
        <dbReference type="ARBA" id="ARBA00011900"/>
    </source>
</evidence>
<dbReference type="PRINTS" id="PR00506">
    <property type="entry name" value="D21N6MTFRASE"/>
</dbReference>
<evidence type="ECO:0000259" key="8">
    <source>
        <dbReference type="Pfam" id="PF01555"/>
    </source>
</evidence>
<sequence length="581" mass="65749">MHREDRLSHPGRTDAVNPVLVNRYIIHGDNLEALKALLPTHAGKVDCIFIDPPYNTGNEGWCYNDNVRSPLMQEWLKKSANPVDKEDLERHDKWLCMMWPRLSLLKELLAEDGSLWVTLDDNEAQRAKILLDEIFGEHCFVASIAWQSRYSVSNDASVSMSHNYVLVYSKAPETWKKIRNEVTRNEKQSSQYSNQDNDPNGPWRAIPWDAPNIRENLSYPIKTEKGTTRLPPKGRCWSREESQWLDIVEQGLAYFGKNGDGAPSYKRYLKDAGTVVPTTWWEHEDSGHTDEASKELAAFGIDVKFATPKPKRLLDKIIQIATKPDSIVLDSFAGSGTTAHAVLDANKKDNGNRKFILVECEGYADDLTAERVRRVINGYPFKGNQKQELLSEKVTWSVFEKKHAELLEKIAKVEAKHSKDFDKIKKELKDGVLTVTGERKVDEFAPGIGGSFTYCTLGEPIQIESLLTGNAMPSFDALARYVFYTATGQSLETVAVSSAEGLIGETDLFRIHLFYRPDSEWLRSNDAALNADKVAEIVKKNATKKRTIVFAVAKFMSQKDLTEKRIEFCQLPYAIHRIMGA</sequence>
<keyword evidence="3 9" id="KW-0489">Methyltransferase</keyword>
<gene>
    <name evidence="9" type="ORF">JC965_22255</name>
</gene>
<evidence type="ECO:0000256" key="5">
    <source>
        <dbReference type="ARBA" id="ARBA00022691"/>
    </source>
</evidence>
<keyword evidence="5" id="KW-0949">S-adenosyl-L-methionine</keyword>
<dbReference type="Pfam" id="PF01555">
    <property type="entry name" value="N6_N4_Mtase"/>
    <property type="match status" value="1"/>
</dbReference>
<evidence type="ECO:0000256" key="3">
    <source>
        <dbReference type="ARBA" id="ARBA00022603"/>
    </source>
</evidence>
<dbReference type="GO" id="GO:0003677">
    <property type="term" value="F:DNA binding"/>
    <property type="evidence" value="ECO:0007669"/>
    <property type="project" value="InterPro"/>
</dbReference>
<evidence type="ECO:0000313" key="9">
    <source>
        <dbReference type="EMBL" id="QQA60695.1"/>
    </source>
</evidence>
<dbReference type="Gene3D" id="3.40.50.150">
    <property type="entry name" value="Vaccinia Virus protein VP39"/>
    <property type="match status" value="1"/>
</dbReference>
<evidence type="ECO:0000256" key="7">
    <source>
        <dbReference type="SAM" id="MobiDB-lite"/>
    </source>
</evidence>
<dbReference type="GO" id="GO:0032259">
    <property type="term" value="P:methylation"/>
    <property type="evidence" value="ECO:0007669"/>
    <property type="project" value="UniProtKB-KW"/>
</dbReference>
<proteinExistence type="inferred from homology"/>
<comment type="similarity">
    <text evidence="1">Belongs to the N(4)/N(6)-methyltransferase family.</text>
</comment>
<dbReference type="AlphaFoldDB" id="A0A7T3X216"/>
<dbReference type="InterPro" id="IPR002941">
    <property type="entry name" value="DNA_methylase_N4/N6"/>
</dbReference>
<evidence type="ECO:0000256" key="4">
    <source>
        <dbReference type="ARBA" id="ARBA00022679"/>
    </source>
</evidence>
<dbReference type="PROSITE" id="PS00092">
    <property type="entry name" value="N6_MTASE"/>
    <property type="match status" value="1"/>
</dbReference>
<organism evidence="9">
    <name type="scientific">Aeromonas caviae</name>
    <name type="common">Aeromonas punctata</name>
    <dbReference type="NCBI Taxonomy" id="648"/>
    <lineage>
        <taxon>Bacteria</taxon>
        <taxon>Pseudomonadati</taxon>
        <taxon>Pseudomonadota</taxon>
        <taxon>Gammaproteobacteria</taxon>
        <taxon>Aeromonadales</taxon>
        <taxon>Aeromonadaceae</taxon>
        <taxon>Aeromonas</taxon>
    </lineage>
</organism>
<dbReference type="EC" id="2.1.1.72" evidence="2"/>
<dbReference type="InterPro" id="IPR002295">
    <property type="entry name" value="N4/N6-MTase_EcoPI_Mod-like"/>
</dbReference>
<accession>A0A7T3X216</accession>
<protein>
    <recommendedName>
        <fullName evidence="2">site-specific DNA-methyltransferase (adenine-specific)</fullName>
        <ecNumber evidence="2">2.1.1.72</ecNumber>
    </recommendedName>
</protein>
<dbReference type="InterPro" id="IPR029063">
    <property type="entry name" value="SAM-dependent_MTases_sf"/>
</dbReference>
<evidence type="ECO:0000256" key="1">
    <source>
        <dbReference type="ARBA" id="ARBA00006594"/>
    </source>
</evidence>
<comment type="catalytic activity">
    <reaction evidence="6">
        <text>a 2'-deoxyadenosine in DNA + S-adenosyl-L-methionine = an N(6)-methyl-2'-deoxyadenosine in DNA + S-adenosyl-L-homocysteine + H(+)</text>
        <dbReference type="Rhea" id="RHEA:15197"/>
        <dbReference type="Rhea" id="RHEA-COMP:12418"/>
        <dbReference type="Rhea" id="RHEA-COMP:12419"/>
        <dbReference type="ChEBI" id="CHEBI:15378"/>
        <dbReference type="ChEBI" id="CHEBI:57856"/>
        <dbReference type="ChEBI" id="CHEBI:59789"/>
        <dbReference type="ChEBI" id="CHEBI:90615"/>
        <dbReference type="ChEBI" id="CHEBI:90616"/>
        <dbReference type="EC" id="2.1.1.72"/>
    </reaction>
</comment>
<feature type="compositionally biased region" description="Polar residues" evidence="7">
    <location>
        <begin position="188"/>
        <end position="198"/>
    </location>
</feature>
<evidence type="ECO:0000256" key="6">
    <source>
        <dbReference type="ARBA" id="ARBA00047942"/>
    </source>
</evidence>
<name>A0A7T3X216_AERCA</name>
<dbReference type="GO" id="GO:0009007">
    <property type="term" value="F:site-specific DNA-methyltransferase (adenine-specific) activity"/>
    <property type="evidence" value="ECO:0007669"/>
    <property type="project" value="UniProtKB-EC"/>
</dbReference>
<dbReference type="SUPFAM" id="SSF53335">
    <property type="entry name" value="S-adenosyl-L-methionine-dependent methyltransferases"/>
    <property type="match status" value="1"/>
</dbReference>
<keyword evidence="4 9" id="KW-0808">Transferase</keyword>
<feature type="domain" description="DNA methylase N-4/N-6" evidence="8">
    <location>
        <begin position="45"/>
        <end position="361"/>
    </location>
</feature>
<reference evidence="9" key="1">
    <citation type="submission" date="2020-12" db="EMBL/GenBank/DDBJ databases">
        <title>GES Beta-lactamases isolated from hospital effluents in Brazil.</title>
        <authorList>
            <person name="Conte D."/>
            <person name="Mesa D."/>
            <person name="Palmeiro J.K."/>
            <person name="Dalla-Costa L.M."/>
        </authorList>
    </citation>
    <scope>NUCLEOTIDE SEQUENCE [LARGE SCALE GENOMIC DNA]</scope>
    <source>
        <strain evidence="9">Aero21</strain>
    </source>
</reference>
<dbReference type="REBASE" id="458476">
    <property type="entry name" value="M.Aca21ORF22255P"/>
</dbReference>
<dbReference type="InterPro" id="IPR002052">
    <property type="entry name" value="DNA_methylase_N6_adenine_CS"/>
</dbReference>
<dbReference type="EMBL" id="CP065937">
    <property type="protein sequence ID" value="QQA60695.1"/>
    <property type="molecule type" value="Genomic_DNA"/>
</dbReference>
<feature type="region of interest" description="Disordered" evidence="7">
    <location>
        <begin position="183"/>
        <end position="208"/>
    </location>
</feature>
<dbReference type="GO" id="GO:0008170">
    <property type="term" value="F:N-methyltransferase activity"/>
    <property type="evidence" value="ECO:0007669"/>
    <property type="project" value="InterPro"/>
</dbReference>